<dbReference type="InterPro" id="IPR032466">
    <property type="entry name" value="Metal_Hydrolase"/>
</dbReference>
<gene>
    <name evidence="2" type="ORF">AB5I84_03400</name>
</gene>
<dbReference type="EMBL" id="JBGCUO010000001">
    <property type="protein sequence ID" value="MEY1661189.1"/>
    <property type="molecule type" value="Genomic_DNA"/>
</dbReference>
<proteinExistence type="predicted"/>
<feature type="compositionally biased region" description="Low complexity" evidence="1">
    <location>
        <begin position="33"/>
        <end position="42"/>
    </location>
</feature>
<keyword evidence="3" id="KW-1185">Reference proteome</keyword>
<dbReference type="RefSeq" id="WP_369454436.1">
    <property type="nucleotide sequence ID" value="NZ_JBGCUO010000001.1"/>
</dbReference>
<reference evidence="2 3" key="1">
    <citation type="submission" date="2024-07" db="EMBL/GenBank/DDBJ databases">
        <authorList>
            <person name="Ren Q."/>
        </authorList>
    </citation>
    <scope>NUCLEOTIDE SEQUENCE [LARGE SCALE GENOMIC DNA]</scope>
    <source>
        <strain evidence="2 3">REN37</strain>
    </source>
</reference>
<evidence type="ECO:0008006" key="4">
    <source>
        <dbReference type="Google" id="ProtNLM"/>
    </source>
</evidence>
<evidence type="ECO:0000256" key="1">
    <source>
        <dbReference type="SAM" id="MobiDB-lite"/>
    </source>
</evidence>
<accession>A0ABV4AEP7</accession>
<name>A0ABV4AEP7_9GAMM</name>
<feature type="compositionally biased region" description="Acidic residues" evidence="1">
    <location>
        <begin position="53"/>
        <end position="65"/>
    </location>
</feature>
<dbReference type="Gene3D" id="3.20.20.140">
    <property type="entry name" value="Metal-dependent hydrolases"/>
    <property type="match status" value="1"/>
</dbReference>
<sequence>MSISTLLRERAALPWLLLGVLCLSLSACGGSSSGSARPATGGPEQPGVTEPELPGDDDDDDDGGDGGEGGNPPVAQRPAGRYQFANACYRVASSDGRYLSANPSKSRYDLTDNPQHASPFYFKPAALGEYLLLSDYQRNAGQRGSKQLLGISDPADLFLDPAGNFVGELGYLVAGLGDTLNLVLDPIAPLGKLVRSLGELVTGIGGKVSDISVAPRLGMVKDANDLSIWALNPVGDDEQYQIRSRVTGLVLGAGGGGSLSMVSPSVAGPDTRFRFEQADGCAEYPEAELNATVHEAPAIYLNEVDRFRGVAGIEDDDIYGFVDTHTHISAFEFIGGRVNYGAPFHKFGVDHALDDCSVHHGPFGMTGLVEHLTSNPGPHDTKGWPSYGYWPRNDSLQHHQTYYRWIERAHLAGLKVMVNHLVHNEVLCQINPQKKNECDSMASIELQARRMKDMQDYIDAQHGGPGLGWFQLVTDPAQARQVISEGKMAVILGVETSQVLNCGENLGMAMCTEKQVLENLDRLYNLGVRSLFPVHKFDNSFGGHLPDLSAGFGIGTVLYVGNILETLHPIEFEECAFDEDAPETDGNSLKALSPGGIFEQLLYHLEFIGNVLPGAPGPLAQIDPRRGTSHLCNSRGLSTLGYFLIEELMKRQMMIETDHISQKAARQILAVTQGRNYPVINSHGSWGGSNAIRDLIAAQGGITADFAGTRGGWVDALRNNGHRQRPAGQHVGPFGGAGFASDVNGMAALAGNGGGAEDFERLYPFTSVDGRVSFDVQRTGDHEFSLFEGRGVAHYGLYPDQIADMILHSDRSPEEIDDAVNQLFTSAEAYLRMWERIGQAQR</sequence>
<protein>
    <recommendedName>
        <fullName evidence="4">Membrane dipeptidase (Peptidase family M19)</fullName>
    </recommendedName>
</protein>
<organism evidence="2 3">
    <name type="scientific">Isoalcanivorax beigongshangi</name>
    <dbReference type="NCBI Taxonomy" id="3238810"/>
    <lineage>
        <taxon>Bacteria</taxon>
        <taxon>Pseudomonadati</taxon>
        <taxon>Pseudomonadota</taxon>
        <taxon>Gammaproteobacteria</taxon>
        <taxon>Oceanospirillales</taxon>
        <taxon>Alcanivoracaceae</taxon>
        <taxon>Isoalcanivorax</taxon>
    </lineage>
</organism>
<dbReference type="SUPFAM" id="SSF51556">
    <property type="entry name" value="Metallo-dependent hydrolases"/>
    <property type="match status" value="1"/>
</dbReference>
<evidence type="ECO:0000313" key="2">
    <source>
        <dbReference type="EMBL" id="MEY1661189.1"/>
    </source>
</evidence>
<comment type="caution">
    <text evidence="2">The sequence shown here is derived from an EMBL/GenBank/DDBJ whole genome shotgun (WGS) entry which is preliminary data.</text>
</comment>
<evidence type="ECO:0000313" key="3">
    <source>
        <dbReference type="Proteomes" id="UP001562065"/>
    </source>
</evidence>
<dbReference type="Proteomes" id="UP001562065">
    <property type="component" value="Unassembled WGS sequence"/>
</dbReference>
<feature type="region of interest" description="Disordered" evidence="1">
    <location>
        <begin position="33"/>
        <end position="78"/>
    </location>
</feature>